<dbReference type="NCBIfam" id="NF010041">
    <property type="entry name" value="PRK13517.1-1"/>
    <property type="match status" value="1"/>
</dbReference>
<comment type="similarity">
    <text evidence="5">Belongs to the glutamate--cysteine ligase type 2 family. YbdK subfamily.</text>
</comment>
<evidence type="ECO:0000256" key="5">
    <source>
        <dbReference type="HAMAP-Rule" id="MF_01609"/>
    </source>
</evidence>
<dbReference type="Gene3D" id="3.30.590.20">
    <property type="match status" value="1"/>
</dbReference>
<dbReference type="GO" id="GO:0005524">
    <property type="term" value="F:ATP binding"/>
    <property type="evidence" value="ECO:0007669"/>
    <property type="project" value="UniProtKB-KW"/>
</dbReference>
<dbReference type="SUPFAM" id="SSF55931">
    <property type="entry name" value="Glutamine synthetase/guanido kinase"/>
    <property type="match status" value="1"/>
</dbReference>
<comment type="function">
    <text evidence="5">ATP-dependent carboxylate-amine ligase which exhibits weak glutamate--cysteine ligase activity.</text>
</comment>
<dbReference type="GO" id="GO:0042398">
    <property type="term" value="P:modified amino acid biosynthetic process"/>
    <property type="evidence" value="ECO:0007669"/>
    <property type="project" value="InterPro"/>
</dbReference>
<comment type="catalytic activity">
    <reaction evidence="4 5">
        <text>L-cysteine + L-glutamate + ATP = gamma-L-glutamyl-L-cysteine + ADP + phosphate + H(+)</text>
        <dbReference type="Rhea" id="RHEA:13285"/>
        <dbReference type="ChEBI" id="CHEBI:15378"/>
        <dbReference type="ChEBI" id="CHEBI:29985"/>
        <dbReference type="ChEBI" id="CHEBI:30616"/>
        <dbReference type="ChEBI" id="CHEBI:35235"/>
        <dbReference type="ChEBI" id="CHEBI:43474"/>
        <dbReference type="ChEBI" id="CHEBI:58173"/>
        <dbReference type="ChEBI" id="CHEBI:456216"/>
        <dbReference type="EC" id="6.3.2.2"/>
    </reaction>
</comment>
<reference evidence="7" key="1">
    <citation type="submission" date="2022-10" db="EMBL/GenBank/DDBJ databases">
        <title>The complete genomes of actinobacterial strains from the NBC collection.</title>
        <authorList>
            <person name="Joergensen T.S."/>
            <person name="Alvarez Arevalo M."/>
            <person name="Sterndorff E.B."/>
            <person name="Faurdal D."/>
            <person name="Vuksanovic O."/>
            <person name="Mourched A.-S."/>
            <person name="Charusanti P."/>
            <person name="Shaw S."/>
            <person name="Blin K."/>
            <person name="Weber T."/>
        </authorList>
    </citation>
    <scope>NUCLEOTIDE SEQUENCE</scope>
    <source>
        <strain evidence="7">NBC_00003</strain>
    </source>
</reference>
<evidence type="ECO:0000256" key="1">
    <source>
        <dbReference type="ARBA" id="ARBA00022598"/>
    </source>
</evidence>
<feature type="compositionally biased region" description="Polar residues" evidence="6">
    <location>
        <begin position="1"/>
        <end position="15"/>
    </location>
</feature>
<evidence type="ECO:0000256" key="4">
    <source>
        <dbReference type="ARBA" id="ARBA00048819"/>
    </source>
</evidence>
<dbReference type="NCBIfam" id="TIGR02050">
    <property type="entry name" value="gshA_cyan_rel"/>
    <property type="match status" value="1"/>
</dbReference>
<keyword evidence="2 5" id="KW-0547">Nucleotide-binding</keyword>
<dbReference type="InterPro" id="IPR014746">
    <property type="entry name" value="Gln_synth/guanido_kin_cat_dom"/>
</dbReference>
<dbReference type="Pfam" id="PF04107">
    <property type="entry name" value="GCS2"/>
    <property type="match status" value="1"/>
</dbReference>
<proteinExistence type="inferred from homology"/>
<name>A0AAU2UXY5_9ACTN</name>
<organism evidence="7">
    <name type="scientific">Streptomyces sp. NBC_00003</name>
    <dbReference type="NCBI Taxonomy" id="2903608"/>
    <lineage>
        <taxon>Bacteria</taxon>
        <taxon>Bacillati</taxon>
        <taxon>Actinomycetota</taxon>
        <taxon>Actinomycetes</taxon>
        <taxon>Kitasatosporales</taxon>
        <taxon>Streptomycetaceae</taxon>
        <taxon>Streptomyces</taxon>
    </lineage>
</organism>
<sequence>MTSSGHTPAGTQQPDASHGRSRRRTGTAAPLTVGAEEEYLLVDPESREVSAEAEKVVAEASRELGDRVTTEITRYQVEVRTDPHTSLADFAEQVHATRAAAARAAASQGLRIVSSGTPVLGRPGPPPLTVGPRYARSAAMFRALDDEQSACACHIHVGVPDLATALRISNHLRPWIPLLIAITANSPYWAGRDTGYASWRTTIWGRWPVAGPPPYFESPSHFEDLVAGLLATDSVMDRGGLYWDIRPSHHVPTLEFRAADATGTAADTALLTGIVKAMAATALEAIHAGEPAFRPRPEMLRAACWRAARDGLSGESIDLATGRLTPAATQVNQLLSRLRPALQQHGDAEVVHTLWSRLRAHGSRADAQRSAYRRRGSITDVVDHLISTTSPAGHHDEGPRRR</sequence>
<protein>
    <recommendedName>
        <fullName evidence="5">Putative glutamate--cysteine ligase 2</fullName>
        <ecNumber evidence="5">6.3.2.2</ecNumber>
    </recommendedName>
    <alternativeName>
        <fullName evidence="5">Gamma-glutamylcysteine synthetase 2</fullName>
        <shortName evidence="5">GCS 2</shortName>
        <shortName evidence="5">Gamma-GCS 2</shortName>
    </alternativeName>
</protein>
<dbReference type="AlphaFoldDB" id="A0AAU2UXY5"/>
<evidence type="ECO:0000256" key="6">
    <source>
        <dbReference type="SAM" id="MobiDB-lite"/>
    </source>
</evidence>
<dbReference type="PANTHER" id="PTHR36510:SF1">
    <property type="entry name" value="GLUTAMATE--CYSTEINE LIGASE 2-RELATED"/>
    <property type="match status" value="1"/>
</dbReference>
<keyword evidence="1 5" id="KW-0436">Ligase</keyword>
<dbReference type="InterPro" id="IPR050141">
    <property type="entry name" value="GCL_type2/YbdK_subfam"/>
</dbReference>
<evidence type="ECO:0000313" key="7">
    <source>
        <dbReference type="EMBL" id="WTW59803.1"/>
    </source>
</evidence>
<gene>
    <name evidence="7" type="ORF">OG549_03625</name>
</gene>
<evidence type="ECO:0000256" key="2">
    <source>
        <dbReference type="ARBA" id="ARBA00022741"/>
    </source>
</evidence>
<dbReference type="EC" id="6.3.2.2" evidence="5"/>
<evidence type="ECO:0000256" key="3">
    <source>
        <dbReference type="ARBA" id="ARBA00022840"/>
    </source>
</evidence>
<feature type="region of interest" description="Disordered" evidence="6">
    <location>
        <begin position="1"/>
        <end position="31"/>
    </location>
</feature>
<dbReference type="InterPro" id="IPR006336">
    <property type="entry name" value="GCS2"/>
</dbReference>
<dbReference type="EMBL" id="CP108318">
    <property type="protein sequence ID" value="WTW59803.1"/>
    <property type="molecule type" value="Genomic_DNA"/>
</dbReference>
<keyword evidence="3 5" id="KW-0067">ATP-binding</keyword>
<dbReference type="PANTHER" id="PTHR36510">
    <property type="entry name" value="GLUTAMATE--CYSTEINE LIGASE 2-RELATED"/>
    <property type="match status" value="1"/>
</dbReference>
<accession>A0AAU2UXY5</accession>
<dbReference type="GO" id="GO:0004357">
    <property type="term" value="F:glutamate-cysteine ligase activity"/>
    <property type="evidence" value="ECO:0007669"/>
    <property type="project" value="UniProtKB-EC"/>
</dbReference>
<dbReference type="HAMAP" id="MF_01609">
    <property type="entry name" value="Glu_cys_ligase_2"/>
    <property type="match status" value="1"/>
</dbReference>
<dbReference type="InterPro" id="IPR011793">
    <property type="entry name" value="YbdK"/>
</dbReference>